<evidence type="ECO:0000313" key="4">
    <source>
        <dbReference type="Proteomes" id="UP001602119"/>
    </source>
</evidence>
<dbReference type="Pfam" id="PF01872">
    <property type="entry name" value="RibD_C"/>
    <property type="match status" value="1"/>
</dbReference>
<keyword evidence="4" id="KW-1185">Reference proteome</keyword>
<dbReference type="RefSeq" id="WP_387342086.1">
    <property type="nucleotide sequence ID" value="NZ_JBIAXI010000006.1"/>
</dbReference>
<dbReference type="InterPro" id="IPR024072">
    <property type="entry name" value="DHFR-like_dom_sf"/>
</dbReference>
<accession>A0ABW6V415</accession>
<dbReference type="Proteomes" id="UP001602119">
    <property type="component" value="Unassembled WGS sequence"/>
</dbReference>
<dbReference type="InterPro" id="IPR050765">
    <property type="entry name" value="Riboflavin_Biosynth_HTPR"/>
</dbReference>
<evidence type="ECO:0000256" key="1">
    <source>
        <dbReference type="SAM" id="MobiDB-lite"/>
    </source>
</evidence>
<reference evidence="3 4" key="1">
    <citation type="submission" date="2024-10" db="EMBL/GenBank/DDBJ databases">
        <title>The Natural Products Discovery Center: Release of the First 8490 Sequenced Strains for Exploring Actinobacteria Biosynthetic Diversity.</title>
        <authorList>
            <person name="Kalkreuter E."/>
            <person name="Kautsar S.A."/>
            <person name="Yang D."/>
            <person name="Bader C.D."/>
            <person name="Teijaro C.N."/>
            <person name="Fluegel L."/>
            <person name="Davis C.M."/>
            <person name="Simpson J.R."/>
            <person name="Lauterbach L."/>
            <person name="Steele A.D."/>
            <person name="Gui C."/>
            <person name="Meng S."/>
            <person name="Li G."/>
            <person name="Viehrig K."/>
            <person name="Ye F."/>
            <person name="Su P."/>
            <person name="Kiefer A.F."/>
            <person name="Nichols A."/>
            <person name="Cepeda A.J."/>
            <person name="Yan W."/>
            <person name="Fan B."/>
            <person name="Jiang Y."/>
            <person name="Adhikari A."/>
            <person name="Zheng C.-J."/>
            <person name="Schuster L."/>
            <person name="Cowan T.M."/>
            <person name="Smanski M.J."/>
            <person name="Chevrette M.G."/>
            <person name="De Carvalho L.P.S."/>
            <person name="Shen B."/>
        </authorList>
    </citation>
    <scope>NUCLEOTIDE SEQUENCE [LARGE SCALE GENOMIC DNA]</scope>
    <source>
        <strain evidence="3 4">NPDC001281</strain>
    </source>
</reference>
<name>A0ABW6V415_MICFU</name>
<feature type="domain" description="Bacterial bifunctional deaminase-reductase C-terminal" evidence="2">
    <location>
        <begin position="2"/>
        <end position="173"/>
    </location>
</feature>
<dbReference type="PANTHER" id="PTHR38011">
    <property type="entry name" value="DIHYDROFOLATE REDUCTASE FAMILY PROTEIN (AFU_ORTHOLOGUE AFUA_8G06820)"/>
    <property type="match status" value="1"/>
</dbReference>
<dbReference type="SUPFAM" id="SSF53597">
    <property type="entry name" value="Dihydrofolate reductase-like"/>
    <property type="match status" value="1"/>
</dbReference>
<protein>
    <submittedName>
        <fullName evidence="3">Dihydrofolate reductase family protein</fullName>
    </submittedName>
</protein>
<proteinExistence type="predicted"/>
<sequence>MRKIIASTYSTFDGFIDNPHLWSMQYTNEQSMAYALDLVLGSDALLLGRETYDGMAQAWPAMGGNPYADRVNSMAKYVVSSTLEKAEWNNSAIIHGDDLVAEVTKLKEQPGENILIWGCGRLTDALMEHGLLDEYRIWIYPVIRGGGQRLFREDTEATLELLDATTFDSGVVVLTYRPASAAGNAVGGEDGAEGGGEDGAEGATAG</sequence>
<organism evidence="3 4">
    <name type="scientific">Microtetraspora fusca</name>
    <dbReference type="NCBI Taxonomy" id="1997"/>
    <lineage>
        <taxon>Bacteria</taxon>
        <taxon>Bacillati</taxon>
        <taxon>Actinomycetota</taxon>
        <taxon>Actinomycetes</taxon>
        <taxon>Streptosporangiales</taxon>
        <taxon>Streptosporangiaceae</taxon>
        <taxon>Microtetraspora</taxon>
    </lineage>
</organism>
<dbReference type="Gene3D" id="3.40.430.10">
    <property type="entry name" value="Dihydrofolate Reductase, subunit A"/>
    <property type="match status" value="1"/>
</dbReference>
<dbReference type="EMBL" id="JBIAXI010000006">
    <property type="protein sequence ID" value="MFF4773691.1"/>
    <property type="molecule type" value="Genomic_DNA"/>
</dbReference>
<evidence type="ECO:0000313" key="3">
    <source>
        <dbReference type="EMBL" id="MFF4773691.1"/>
    </source>
</evidence>
<feature type="region of interest" description="Disordered" evidence="1">
    <location>
        <begin position="184"/>
        <end position="206"/>
    </location>
</feature>
<feature type="compositionally biased region" description="Acidic residues" evidence="1">
    <location>
        <begin position="190"/>
        <end position="200"/>
    </location>
</feature>
<dbReference type="PANTHER" id="PTHR38011:SF11">
    <property type="entry name" value="2,5-DIAMINO-6-RIBOSYLAMINO-4(3H)-PYRIMIDINONE 5'-PHOSPHATE REDUCTASE"/>
    <property type="match status" value="1"/>
</dbReference>
<gene>
    <name evidence="3" type="ORF">ACFY05_12605</name>
</gene>
<comment type="caution">
    <text evidence="3">The sequence shown here is derived from an EMBL/GenBank/DDBJ whole genome shotgun (WGS) entry which is preliminary data.</text>
</comment>
<dbReference type="InterPro" id="IPR002734">
    <property type="entry name" value="RibDG_C"/>
</dbReference>
<evidence type="ECO:0000259" key="2">
    <source>
        <dbReference type="Pfam" id="PF01872"/>
    </source>
</evidence>